<gene>
    <name evidence="2" type="ORF">OUZ56_004141</name>
</gene>
<dbReference type="EMBL" id="JAOYFB010000001">
    <property type="protein sequence ID" value="KAK4002305.1"/>
    <property type="molecule type" value="Genomic_DNA"/>
</dbReference>
<dbReference type="Proteomes" id="UP001234178">
    <property type="component" value="Unassembled WGS sequence"/>
</dbReference>
<evidence type="ECO:0000313" key="3">
    <source>
        <dbReference type="Proteomes" id="UP001234178"/>
    </source>
</evidence>
<sequence length="99" mass="11041">MRPDWGRGRSVLAEPSHTPIRVARSPQMRKSHLCPSWSAVGNQLLHALVSSRARPHVQWFTLSSSKHVSNQIILGKPCLQLIIMLVPSEGIHILLTTGY</sequence>
<feature type="region of interest" description="Disordered" evidence="1">
    <location>
        <begin position="1"/>
        <end position="26"/>
    </location>
</feature>
<keyword evidence="3" id="KW-1185">Reference proteome</keyword>
<organism evidence="2 3">
    <name type="scientific">Daphnia magna</name>
    <dbReference type="NCBI Taxonomy" id="35525"/>
    <lineage>
        <taxon>Eukaryota</taxon>
        <taxon>Metazoa</taxon>
        <taxon>Ecdysozoa</taxon>
        <taxon>Arthropoda</taxon>
        <taxon>Crustacea</taxon>
        <taxon>Branchiopoda</taxon>
        <taxon>Diplostraca</taxon>
        <taxon>Cladocera</taxon>
        <taxon>Anomopoda</taxon>
        <taxon>Daphniidae</taxon>
        <taxon>Daphnia</taxon>
    </lineage>
</organism>
<accession>A0ABQ9YP91</accession>
<name>A0ABQ9YP91_9CRUS</name>
<proteinExistence type="predicted"/>
<evidence type="ECO:0000256" key="1">
    <source>
        <dbReference type="SAM" id="MobiDB-lite"/>
    </source>
</evidence>
<protein>
    <submittedName>
        <fullName evidence="2">Uncharacterized protein</fullName>
    </submittedName>
</protein>
<reference evidence="2 3" key="1">
    <citation type="journal article" date="2023" name="Nucleic Acids Res.">
        <title>The hologenome of Daphnia magna reveals possible DNA methylation and microbiome-mediated evolution of the host genome.</title>
        <authorList>
            <person name="Chaturvedi A."/>
            <person name="Li X."/>
            <person name="Dhandapani V."/>
            <person name="Marshall H."/>
            <person name="Kissane S."/>
            <person name="Cuenca-Cambronero M."/>
            <person name="Asole G."/>
            <person name="Calvet F."/>
            <person name="Ruiz-Romero M."/>
            <person name="Marangio P."/>
            <person name="Guigo R."/>
            <person name="Rago D."/>
            <person name="Mirbahai L."/>
            <person name="Eastwood N."/>
            <person name="Colbourne J.K."/>
            <person name="Zhou J."/>
            <person name="Mallon E."/>
            <person name="Orsini L."/>
        </authorList>
    </citation>
    <scope>NUCLEOTIDE SEQUENCE [LARGE SCALE GENOMIC DNA]</scope>
    <source>
        <strain evidence="2">LRV0_1</strain>
    </source>
</reference>
<evidence type="ECO:0000313" key="2">
    <source>
        <dbReference type="EMBL" id="KAK4002305.1"/>
    </source>
</evidence>
<comment type="caution">
    <text evidence="2">The sequence shown here is derived from an EMBL/GenBank/DDBJ whole genome shotgun (WGS) entry which is preliminary data.</text>
</comment>